<reference evidence="5" key="3">
    <citation type="submission" date="2020-12" db="UniProtKB">
        <authorList>
            <consortium name="EnsemblPlants"/>
        </authorList>
    </citation>
    <scope>IDENTIFICATION</scope>
</reference>
<feature type="region of interest" description="Disordered" evidence="2">
    <location>
        <begin position="746"/>
        <end position="841"/>
    </location>
</feature>
<evidence type="ECO:0000313" key="6">
    <source>
        <dbReference type="Proteomes" id="UP000006727"/>
    </source>
</evidence>
<feature type="compositionally biased region" description="Basic and acidic residues" evidence="2">
    <location>
        <begin position="827"/>
        <end position="838"/>
    </location>
</feature>
<dbReference type="PaxDb" id="3218-PP1S149_42V6.1"/>
<dbReference type="PANTHER" id="PTHR34122">
    <property type="entry name" value="EXPRESSED PROTEIN-RELATED"/>
    <property type="match status" value="1"/>
</dbReference>
<feature type="compositionally biased region" description="Polar residues" evidence="2">
    <location>
        <begin position="367"/>
        <end position="388"/>
    </location>
</feature>
<feature type="region of interest" description="Disordered" evidence="2">
    <location>
        <begin position="361"/>
        <end position="407"/>
    </location>
</feature>
<feature type="domain" description="WRC" evidence="3">
    <location>
        <begin position="701"/>
        <end position="750"/>
    </location>
</feature>
<organism evidence="4">
    <name type="scientific">Physcomitrium patens</name>
    <name type="common">Spreading-leaved earth moss</name>
    <name type="synonym">Physcomitrella patens</name>
    <dbReference type="NCBI Taxonomy" id="3218"/>
    <lineage>
        <taxon>Eukaryota</taxon>
        <taxon>Viridiplantae</taxon>
        <taxon>Streptophyta</taxon>
        <taxon>Embryophyta</taxon>
        <taxon>Bryophyta</taxon>
        <taxon>Bryophytina</taxon>
        <taxon>Bryopsida</taxon>
        <taxon>Funariidae</taxon>
        <taxon>Funariales</taxon>
        <taxon>Funariaceae</taxon>
        <taxon>Physcomitrium</taxon>
    </lineage>
</organism>
<dbReference type="EMBL" id="ABEU02000026">
    <property type="protein sequence ID" value="PNR26556.1"/>
    <property type="molecule type" value="Genomic_DNA"/>
</dbReference>
<keyword evidence="6" id="KW-1185">Reference proteome</keyword>
<reference evidence="4 6" key="1">
    <citation type="journal article" date="2008" name="Science">
        <title>The Physcomitrella genome reveals evolutionary insights into the conquest of land by plants.</title>
        <authorList>
            <person name="Rensing S."/>
            <person name="Lang D."/>
            <person name="Zimmer A."/>
            <person name="Terry A."/>
            <person name="Salamov A."/>
            <person name="Shapiro H."/>
            <person name="Nishiyama T."/>
            <person name="Perroud P.-F."/>
            <person name="Lindquist E."/>
            <person name="Kamisugi Y."/>
            <person name="Tanahashi T."/>
            <person name="Sakakibara K."/>
            <person name="Fujita T."/>
            <person name="Oishi K."/>
            <person name="Shin-I T."/>
            <person name="Kuroki Y."/>
            <person name="Toyoda A."/>
            <person name="Suzuki Y."/>
            <person name="Hashimoto A."/>
            <person name="Yamaguchi K."/>
            <person name="Sugano A."/>
            <person name="Kohara Y."/>
            <person name="Fujiyama A."/>
            <person name="Anterola A."/>
            <person name="Aoki S."/>
            <person name="Ashton N."/>
            <person name="Barbazuk W.B."/>
            <person name="Barker E."/>
            <person name="Bennetzen J."/>
            <person name="Bezanilla M."/>
            <person name="Blankenship R."/>
            <person name="Cho S.H."/>
            <person name="Dutcher S."/>
            <person name="Estelle M."/>
            <person name="Fawcett J.A."/>
            <person name="Gundlach H."/>
            <person name="Hanada K."/>
            <person name="Heyl A."/>
            <person name="Hicks K.A."/>
            <person name="Hugh J."/>
            <person name="Lohr M."/>
            <person name="Mayer K."/>
            <person name="Melkozernov A."/>
            <person name="Murata T."/>
            <person name="Nelson D."/>
            <person name="Pils B."/>
            <person name="Prigge M."/>
            <person name="Reiss B."/>
            <person name="Renner T."/>
            <person name="Rombauts S."/>
            <person name="Rushton P."/>
            <person name="Sanderfoot A."/>
            <person name="Schween G."/>
            <person name="Shiu S.-H."/>
            <person name="Stueber K."/>
            <person name="Theodoulou F.L."/>
            <person name="Tu H."/>
            <person name="Van de Peer Y."/>
            <person name="Verrier P.J."/>
            <person name="Waters E."/>
            <person name="Wood A."/>
            <person name="Yang L."/>
            <person name="Cove D."/>
            <person name="Cuming A."/>
            <person name="Hasebe M."/>
            <person name="Lucas S."/>
            <person name="Mishler D.B."/>
            <person name="Reski R."/>
            <person name="Grigoriev I."/>
            <person name="Quatrano R.S."/>
            <person name="Boore J.L."/>
        </authorList>
    </citation>
    <scope>NUCLEOTIDE SEQUENCE [LARGE SCALE GENOMIC DNA]</scope>
    <source>
        <strain evidence="5 6">cv. Gransden 2004</strain>
    </source>
</reference>
<evidence type="ECO:0000313" key="5">
    <source>
        <dbReference type="EnsemblPlants" id="Pp3c26_440V3.1"/>
    </source>
</evidence>
<evidence type="ECO:0000259" key="3">
    <source>
        <dbReference type="PROSITE" id="PS51667"/>
    </source>
</evidence>
<feature type="compositionally biased region" description="Basic residues" evidence="2">
    <location>
        <begin position="746"/>
        <end position="755"/>
    </location>
</feature>
<feature type="compositionally biased region" description="Basic and acidic residues" evidence="2">
    <location>
        <begin position="780"/>
        <end position="799"/>
    </location>
</feature>
<dbReference type="Proteomes" id="UP000006727">
    <property type="component" value="Chromosome 26"/>
</dbReference>
<feature type="region of interest" description="Disordered" evidence="2">
    <location>
        <begin position="265"/>
        <end position="285"/>
    </location>
</feature>
<feature type="region of interest" description="Disordered" evidence="2">
    <location>
        <begin position="1"/>
        <end position="33"/>
    </location>
</feature>
<reference evidence="4 6" key="2">
    <citation type="journal article" date="2018" name="Plant J.">
        <title>The Physcomitrella patens chromosome-scale assembly reveals moss genome structure and evolution.</title>
        <authorList>
            <person name="Lang D."/>
            <person name="Ullrich K.K."/>
            <person name="Murat F."/>
            <person name="Fuchs J."/>
            <person name="Jenkins J."/>
            <person name="Haas F.B."/>
            <person name="Piednoel M."/>
            <person name="Gundlach H."/>
            <person name="Van Bel M."/>
            <person name="Meyberg R."/>
            <person name="Vives C."/>
            <person name="Morata J."/>
            <person name="Symeonidi A."/>
            <person name="Hiss M."/>
            <person name="Muchero W."/>
            <person name="Kamisugi Y."/>
            <person name="Saleh O."/>
            <person name="Blanc G."/>
            <person name="Decker E.L."/>
            <person name="van Gessel N."/>
            <person name="Grimwood J."/>
            <person name="Hayes R.D."/>
            <person name="Graham S.W."/>
            <person name="Gunter L.E."/>
            <person name="McDaniel S.F."/>
            <person name="Hoernstein S.N.W."/>
            <person name="Larsson A."/>
            <person name="Li F.W."/>
            <person name="Perroud P.F."/>
            <person name="Phillips J."/>
            <person name="Ranjan P."/>
            <person name="Rokshar D.S."/>
            <person name="Rothfels C.J."/>
            <person name="Schneider L."/>
            <person name="Shu S."/>
            <person name="Stevenson D.W."/>
            <person name="Thummler F."/>
            <person name="Tillich M."/>
            <person name="Villarreal Aguilar J.C."/>
            <person name="Widiez T."/>
            <person name="Wong G.K."/>
            <person name="Wymore A."/>
            <person name="Zhang Y."/>
            <person name="Zimmer A.D."/>
            <person name="Quatrano R.S."/>
            <person name="Mayer K.F.X."/>
            <person name="Goodstein D."/>
            <person name="Casacuberta J.M."/>
            <person name="Vandepoele K."/>
            <person name="Reski R."/>
            <person name="Cuming A.C."/>
            <person name="Tuskan G.A."/>
            <person name="Maumus F."/>
            <person name="Salse J."/>
            <person name="Schmutz J."/>
            <person name="Rensing S.A."/>
        </authorList>
    </citation>
    <scope>NUCLEOTIDE SEQUENCE [LARGE SCALE GENOMIC DNA]</scope>
    <source>
        <strain evidence="5 6">cv. Gransden 2004</strain>
    </source>
</reference>
<protein>
    <recommendedName>
        <fullName evidence="3">WRC domain-containing protein</fullName>
    </recommendedName>
</protein>
<dbReference type="PROSITE" id="PS51667">
    <property type="entry name" value="WRC"/>
    <property type="match status" value="2"/>
</dbReference>
<keyword evidence="1" id="KW-0539">Nucleus</keyword>
<proteinExistence type="predicted"/>
<accession>A0A2K1IBA1</accession>
<evidence type="ECO:0000256" key="1">
    <source>
        <dbReference type="ARBA" id="ARBA00023242"/>
    </source>
</evidence>
<dbReference type="InterPro" id="IPR014977">
    <property type="entry name" value="WRC_dom"/>
</dbReference>
<dbReference type="KEGG" id="ppp:112277951"/>
<feature type="region of interest" description="Disordered" evidence="2">
    <location>
        <begin position="452"/>
        <end position="483"/>
    </location>
</feature>
<gene>
    <name evidence="5" type="primary">LOC112277951</name>
    <name evidence="4" type="ORF">PHYPA_030036</name>
</gene>
<evidence type="ECO:0000256" key="2">
    <source>
        <dbReference type="SAM" id="MobiDB-lite"/>
    </source>
</evidence>
<dbReference type="EnsemblPlants" id="Pp3c26_440V3.1">
    <property type="protein sequence ID" value="Pp3c26_440V3.1"/>
    <property type="gene ID" value="Pp3c26_440"/>
</dbReference>
<dbReference type="Gramene" id="Pp3c26_440V3.1">
    <property type="protein sequence ID" value="Pp3c26_440V3.1"/>
    <property type="gene ID" value="Pp3c26_440"/>
</dbReference>
<name>A0A2K1IBA1_PHYPA</name>
<feature type="domain" description="WRC" evidence="3">
    <location>
        <begin position="504"/>
        <end position="549"/>
    </location>
</feature>
<dbReference type="OrthoDB" id="10579988at2759"/>
<sequence>MMDEKGMSGGDGADRNGTSPHCGALSLQSPTRATGNQHSFPFAAFFTSSALSTDSTSESLSYSDPSIRSLRSPHLLYHSRAIAGETLSGTQLLRDCQKFSQAEMRIRKQSRNVIVKIPSLDTTVEGLVREPWGSYGVQESFDRDGAVEPFFRQSPSSDGTVHVGAVSEAAKSELLQEEISRNVDEGEESKVPGDQLRQAQEREHLMRHYVRRGNRKEGDDPSLGPIESFTVPAAASGITQLGINDINGIKLRINSGESTPVRAKADFQVSKTDEKQDHPSNQPEGSLLHTLYLQLVAAGGEGITLRELFGSFKKQTCLPSLASDWKEQVRALLKSNPHFDEVKGRYLLCEQLVQPKRRSLPFHIPSRSANPRASSNGHVPSPRSTFQSPDAAAVQSALSMDKNEGVQTRRKAYEKTIEAVLTESALEFQKMQQDLVNPPLVGITESRASNSIVAEPEESPATHTPFPTSNKKRKPSSNNEEDGIRNIRGSLKAMQAKILAETGVQSGVPCARKDDARKWRCPLMAMEGHTLCEHHKSLQERKNAKKQHENLNRRLGEKEFLRSAQGSSTGELGLYQGEKEDIVTGPGGAHAIQALIDLRCQVTEKESLKPASTVDLLKTQDDIAATNLVEEEEEPEVFNDDLSKAATKTLKLASALNGTSGMSMTPSHDEKGVLRKAPYERAIPGSLKALQARIVAESGGPHSGVRCARKDGSVDSARKWQCPLNAMHGHTLCEHHMFLKERKRARYAAAKKKRQQGGDPVTSKSSTTQVDEVMASSPAGDERHSTGEAERDSMRDPKLSRSAVTNEKKLQDDESSDTDEGVIPNPKEAKESSSKTEKPLLQVFRNAPKKRYIAAKKTASSFVLVKEKHIERESSSLIRSPTIPPLPATYGIRRKAVKNRSLLSL</sequence>
<dbReference type="PANTHER" id="PTHR34122:SF4">
    <property type="entry name" value="WRC DOMAIN-CONTAINING PROTEIN"/>
    <property type="match status" value="1"/>
</dbReference>
<evidence type="ECO:0000313" key="4">
    <source>
        <dbReference type="EMBL" id="PNR26556.1"/>
    </source>
</evidence>
<dbReference type="AlphaFoldDB" id="A0A2K1IBA1"/>